<name>A0A3L6F754_MAIZE</name>
<feature type="non-terminal residue" evidence="1">
    <location>
        <position position="1"/>
    </location>
</feature>
<dbReference type="AlphaFoldDB" id="A0A3L6F754"/>
<dbReference type="EMBL" id="NCVQ01000005">
    <property type="protein sequence ID" value="PWZ29102.1"/>
    <property type="molecule type" value="Genomic_DNA"/>
</dbReference>
<protein>
    <submittedName>
        <fullName evidence="1">Uncharacterized protein</fullName>
    </submittedName>
</protein>
<dbReference type="Proteomes" id="UP000251960">
    <property type="component" value="Chromosome 4"/>
</dbReference>
<reference evidence="1" key="1">
    <citation type="journal article" date="2018" name="Nat. Genet.">
        <title>Extensive intraspecific gene order and gene structural variations between Mo17 and other maize genomes.</title>
        <authorList>
            <person name="Sun S."/>
            <person name="Zhou Y."/>
            <person name="Chen J."/>
            <person name="Shi J."/>
            <person name="Zhao H."/>
            <person name="Zhao H."/>
            <person name="Song W."/>
            <person name="Zhang M."/>
            <person name="Cui Y."/>
            <person name="Dong X."/>
            <person name="Liu H."/>
            <person name="Ma X."/>
            <person name="Jiao Y."/>
            <person name="Wang B."/>
            <person name="Wei X."/>
            <person name="Stein J.C."/>
            <person name="Glaubitz J.C."/>
            <person name="Lu F."/>
            <person name="Yu G."/>
            <person name="Liang C."/>
            <person name="Fengler K."/>
            <person name="Li B."/>
            <person name="Rafalski A."/>
            <person name="Schnable P.S."/>
            <person name="Ware D.H."/>
            <person name="Buckler E.S."/>
            <person name="Lai J."/>
        </authorList>
    </citation>
    <scope>NUCLEOTIDE SEQUENCE [LARGE SCALE GENOMIC DNA]</scope>
    <source>
        <tissue evidence="1">Seedling</tissue>
    </source>
</reference>
<evidence type="ECO:0000313" key="1">
    <source>
        <dbReference type="EMBL" id="PWZ29102.1"/>
    </source>
</evidence>
<sequence>QSFLDKFGIYFKPLISKTYCHINSSNVPLQFSLHEEIRMFSSSHFTNTRFGPTPIFNYTIRQKLRSSRKHWYFELELLFALWKVEPTIAGDKKNACKNFSSCLP</sequence>
<organism evidence="1">
    <name type="scientific">Zea mays</name>
    <name type="common">Maize</name>
    <dbReference type="NCBI Taxonomy" id="4577"/>
    <lineage>
        <taxon>Eukaryota</taxon>
        <taxon>Viridiplantae</taxon>
        <taxon>Streptophyta</taxon>
        <taxon>Embryophyta</taxon>
        <taxon>Tracheophyta</taxon>
        <taxon>Spermatophyta</taxon>
        <taxon>Magnoliopsida</taxon>
        <taxon>Liliopsida</taxon>
        <taxon>Poales</taxon>
        <taxon>Poaceae</taxon>
        <taxon>PACMAD clade</taxon>
        <taxon>Panicoideae</taxon>
        <taxon>Andropogonodae</taxon>
        <taxon>Andropogoneae</taxon>
        <taxon>Tripsacinae</taxon>
        <taxon>Zea</taxon>
    </lineage>
</organism>
<comment type="caution">
    <text evidence="1">The sequence shown here is derived from an EMBL/GenBank/DDBJ whole genome shotgun (WGS) entry which is preliminary data.</text>
</comment>
<accession>A0A3L6F754</accession>
<gene>
    <name evidence="1" type="ORF">Zm00014a_020095</name>
</gene>
<proteinExistence type="predicted"/>